<organism evidence="1 2">
    <name type="scientific">Lineolata rhizophorae</name>
    <dbReference type="NCBI Taxonomy" id="578093"/>
    <lineage>
        <taxon>Eukaryota</taxon>
        <taxon>Fungi</taxon>
        <taxon>Dikarya</taxon>
        <taxon>Ascomycota</taxon>
        <taxon>Pezizomycotina</taxon>
        <taxon>Dothideomycetes</taxon>
        <taxon>Dothideomycetes incertae sedis</taxon>
        <taxon>Lineolatales</taxon>
        <taxon>Lineolataceae</taxon>
        <taxon>Lineolata</taxon>
    </lineage>
</organism>
<evidence type="ECO:0000313" key="2">
    <source>
        <dbReference type="Proteomes" id="UP000799766"/>
    </source>
</evidence>
<reference evidence="1" key="1">
    <citation type="journal article" date="2020" name="Stud. Mycol.">
        <title>101 Dothideomycetes genomes: a test case for predicting lifestyles and emergence of pathogens.</title>
        <authorList>
            <person name="Haridas S."/>
            <person name="Albert R."/>
            <person name="Binder M."/>
            <person name="Bloem J."/>
            <person name="Labutti K."/>
            <person name="Salamov A."/>
            <person name="Andreopoulos B."/>
            <person name="Baker S."/>
            <person name="Barry K."/>
            <person name="Bills G."/>
            <person name="Bluhm B."/>
            <person name="Cannon C."/>
            <person name="Castanera R."/>
            <person name="Culley D."/>
            <person name="Daum C."/>
            <person name="Ezra D."/>
            <person name="Gonzalez J."/>
            <person name="Henrissat B."/>
            <person name="Kuo A."/>
            <person name="Liang C."/>
            <person name="Lipzen A."/>
            <person name="Lutzoni F."/>
            <person name="Magnuson J."/>
            <person name="Mondo S."/>
            <person name="Nolan M."/>
            <person name="Ohm R."/>
            <person name="Pangilinan J."/>
            <person name="Park H.-J."/>
            <person name="Ramirez L."/>
            <person name="Alfaro M."/>
            <person name="Sun H."/>
            <person name="Tritt A."/>
            <person name="Yoshinaga Y."/>
            <person name="Zwiers L.-H."/>
            <person name="Turgeon B."/>
            <person name="Goodwin S."/>
            <person name="Spatafora J."/>
            <person name="Crous P."/>
            <person name="Grigoriev I."/>
        </authorList>
    </citation>
    <scope>NUCLEOTIDE SEQUENCE</scope>
    <source>
        <strain evidence="1">ATCC 16933</strain>
    </source>
</reference>
<gene>
    <name evidence="1" type="ORF">BDY21DRAFT_408775</name>
</gene>
<dbReference type="SUPFAM" id="SSF81301">
    <property type="entry name" value="Nucleotidyltransferase"/>
    <property type="match status" value="1"/>
</dbReference>
<dbReference type="InterPro" id="IPR043519">
    <property type="entry name" value="NT_sf"/>
</dbReference>
<proteinExistence type="predicted"/>
<accession>A0A6A6P6C3</accession>
<evidence type="ECO:0000313" key="1">
    <source>
        <dbReference type="EMBL" id="KAF2459394.1"/>
    </source>
</evidence>
<keyword evidence="2" id="KW-1185">Reference proteome</keyword>
<dbReference type="Proteomes" id="UP000799766">
    <property type="component" value="Unassembled WGS sequence"/>
</dbReference>
<name>A0A6A6P6C3_9PEZI</name>
<dbReference type="AlphaFoldDB" id="A0A6A6P6C3"/>
<protein>
    <submittedName>
        <fullName evidence="1">Uncharacterized protein</fullName>
    </submittedName>
</protein>
<dbReference type="OrthoDB" id="3259529at2759"/>
<dbReference type="EMBL" id="MU001675">
    <property type="protein sequence ID" value="KAF2459394.1"/>
    <property type="molecule type" value="Genomic_DNA"/>
</dbReference>
<sequence length="269" mass="29922">MGHQCLRQIRPPTGTSPRREIRVEQQTVSEMVAPVVRLVQETLARGGVAACVVGELALNYYNVPRVVHDVEFCVGTDELEKAASLLQERDGVSPAALCDFDLYTAHLQGFPRFRCDLRDEPPAHVVLFSAASMRLDPIKERVVPRELHSPAAQYSREILESLAAPDLQSVDFPRLAPFFAGLCRRWLDASDGVARIAAEQLVDGMDLDEAWCRRNLLPSESSACVQFALELVSDKKSRVDHFVDHAITCFVGDKDEVEKLRKIPGADET</sequence>